<organism evidence="3 4">
    <name type="scientific">Pseudobutyrivibrio ruminis DSM 9787</name>
    <dbReference type="NCBI Taxonomy" id="1123011"/>
    <lineage>
        <taxon>Bacteria</taxon>
        <taxon>Bacillati</taxon>
        <taxon>Bacillota</taxon>
        <taxon>Clostridia</taxon>
        <taxon>Lachnospirales</taxon>
        <taxon>Lachnospiraceae</taxon>
        <taxon>Pseudobutyrivibrio</taxon>
    </lineage>
</organism>
<gene>
    <name evidence="3" type="ORF">SAMN02910411_1322</name>
</gene>
<dbReference type="GO" id="GO:0005829">
    <property type="term" value="C:cytosol"/>
    <property type="evidence" value="ECO:0007669"/>
    <property type="project" value="TreeGrafter"/>
</dbReference>
<reference evidence="3 4" key="1">
    <citation type="submission" date="2017-08" db="EMBL/GenBank/DDBJ databases">
        <authorList>
            <person name="de Groot N.N."/>
        </authorList>
    </citation>
    <scope>NUCLEOTIDE SEQUENCE [LARGE SCALE GENOMIC DNA]</scope>
    <source>
        <strain evidence="3 4">DSM 9787</strain>
    </source>
</reference>
<dbReference type="Pfam" id="PF00232">
    <property type="entry name" value="Glyco_hydro_1"/>
    <property type="match status" value="1"/>
</dbReference>
<comment type="similarity">
    <text evidence="2">Belongs to the glycosyl hydrolase 1 family.</text>
</comment>
<dbReference type="AlphaFoldDB" id="A0A285RUF4"/>
<dbReference type="GO" id="GO:0008422">
    <property type="term" value="F:beta-glucosidase activity"/>
    <property type="evidence" value="ECO:0007669"/>
    <property type="project" value="TreeGrafter"/>
</dbReference>
<keyword evidence="1" id="KW-0378">Hydrolase</keyword>
<sequence length="494" mass="56057">MSKFPKGFLWGGATAANQYEGGYLEGGKGLNTSDVMTAGSHTVPRRITWKNEKTGETGYTGMGFGSDMTFPEGAVPAVLENTYYPSHVATDFYHHFKEDIAYMGEMGFKTFRLSMNWARIFPNGDDDQANEEGLKFYDEVFDECKKYGIEPLVTLSHYETPLQLLINYGGWKNRKLIGFFEKYARTVFERYKGKVKYYLTFNEINIMDMAPYMGGGMMDNSDQAKAQGAHNQFVASALAVKVAHEIDPEIKVGQMLAYAPLYPYTCDPADQILQLEMSQHTLFYSDVQTGGFYPEYRLKEYERKGIVLDDTPEDYELIKNYSSDFLSFSCYGGHTLTTHKDVEGSGGNFFMGVKNPYMETNAWGWATDPACLRLACNTLYYCYRKPIWIVENGIGWSDVKEADGSVHDDYRIDYLRKNIKSMSDAINLDGVDLMGYTMWGCIDLVSAGTGEMKKRYGFVYVDMDDEGNGTLERSKKDSFEWYKKVIASDGEDLD</sequence>
<name>A0A285RUF4_9FIRM</name>
<dbReference type="SUPFAM" id="SSF51445">
    <property type="entry name" value="(Trans)glycosidases"/>
    <property type="match status" value="1"/>
</dbReference>
<proteinExistence type="inferred from homology"/>
<dbReference type="PANTHER" id="PTHR10353:SF122">
    <property type="entry name" value="6-PHOSPHO-BETA-GLUCOSIDASE ASCB-RELATED"/>
    <property type="match status" value="1"/>
</dbReference>
<dbReference type="InterPro" id="IPR017853">
    <property type="entry name" value="GH"/>
</dbReference>
<keyword evidence="1" id="KW-0326">Glycosidase</keyword>
<dbReference type="GO" id="GO:0016052">
    <property type="term" value="P:carbohydrate catabolic process"/>
    <property type="evidence" value="ECO:0007669"/>
    <property type="project" value="TreeGrafter"/>
</dbReference>
<protein>
    <submittedName>
        <fullName evidence="3">6-phospho-beta-glucosidase</fullName>
    </submittedName>
</protein>
<dbReference type="InterPro" id="IPR001360">
    <property type="entry name" value="Glyco_hydro_1"/>
</dbReference>
<dbReference type="EMBL" id="OBMR01000004">
    <property type="protein sequence ID" value="SOB98071.1"/>
    <property type="molecule type" value="Genomic_DNA"/>
</dbReference>
<dbReference type="Gene3D" id="3.20.20.80">
    <property type="entry name" value="Glycosidases"/>
    <property type="match status" value="1"/>
</dbReference>
<dbReference type="InterPro" id="IPR033132">
    <property type="entry name" value="GH_1_N_CS"/>
</dbReference>
<evidence type="ECO:0000256" key="1">
    <source>
        <dbReference type="ARBA" id="ARBA00023295"/>
    </source>
</evidence>
<dbReference type="Proteomes" id="UP000219563">
    <property type="component" value="Unassembled WGS sequence"/>
</dbReference>
<dbReference type="RefSeq" id="WP_097075903.1">
    <property type="nucleotide sequence ID" value="NZ_OBMR01000004.1"/>
</dbReference>
<dbReference type="PROSITE" id="PS00653">
    <property type="entry name" value="GLYCOSYL_HYDROL_F1_2"/>
    <property type="match status" value="1"/>
</dbReference>
<accession>A0A285RUF4</accession>
<evidence type="ECO:0000313" key="3">
    <source>
        <dbReference type="EMBL" id="SOB98071.1"/>
    </source>
</evidence>
<evidence type="ECO:0000256" key="2">
    <source>
        <dbReference type="RuleBase" id="RU003690"/>
    </source>
</evidence>
<dbReference type="PRINTS" id="PR00131">
    <property type="entry name" value="GLHYDRLASE1"/>
</dbReference>
<evidence type="ECO:0000313" key="4">
    <source>
        <dbReference type="Proteomes" id="UP000219563"/>
    </source>
</evidence>
<dbReference type="PANTHER" id="PTHR10353">
    <property type="entry name" value="GLYCOSYL HYDROLASE"/>
    <property type="match status" value="1"/>
</dbReference>